<keyword evidence="1" id="KW-0472">Membrane</keyword>
<feature type="domain" description="PepSY" evidence="2">
    <location>
        <begin position="401"/>
        <end position="438"/>
    </location>
</feature>
<dbReference type="NCBIfam" id="TIGR02889">
    <property type="entry name" value="spore_YpeB"/>
    <property type="match status" value="1"/>
</dbReference>
<name>A0ABW1ISL1_9BACL</name>
<dbReference type="InterPro" id="IPR014239">
    <property type="entry name" value="YpeB_PepSY1-2"/>
</dbReference>
<dbReference type="Pfam" id="PF14620">
    <property type="entry name" value="YPEB_PepSY1-2"/>
    <property type="match status" value="1"/>
</dbReference>
<feature type="domain" description="Sporulation protein YpeB PepSY1 and PepSY2" evidence="3">
    <location>
        <begin position="185"/>
        <end position="372"/>
    </location>
</feature>
<evidence type="ECO:0000259" key="3">
    <source>
        <dbReference type="Pfam" id="PF14620"/>
    </source>
</evidence>
<keyword evidence="1" id="KW-0812">Transmembrane</keyword>
<keyword evidence="6" id="KW-1185">Reference proteome</keyword>
<protein>
    <submittedName>
        <fullName evidence="5">Germination protein YpeB</fullName>
    </submittedName>
</protein>
<feature type="domain" description="Sporulation protein YpeB N-terminal" evidence="4">
    <location>
        <begin position="30"/>
        <end position="167"/>
    </location>
</feature>
<proteinExistence type="predicted"/>
<dbReference type="Pfam" id="PF20769">
    <property type="entry name" value="YPEB_N"/>
    <property type="match status" value="1"/>
</dbReference>
<feature type="transmembrane region" description="Helical" evidence="1">
    <location>
        <begin position="7"/>
        <end position="25"/>
    </location>
</feature>
<comment type="caution">
    <text evidence="5">The sequence shown here is derived from an EMBL/GenBank/DDBJ whole genome shotgun (WGS) entry which is preliminary data.</text>
</comment>
<keyword evidence="1" id="KW-1133">Transmembrane helix</keyword>
<evidence type="ECO:0000259" key="4">
    <source>
        <dbReference type="Pfam" id="PF20769"/>
    </source>
</evidence>
<sequence>MYKRLSAIMFPITAILLIGAVYWGYQENQEKNSILIKAENSYQRAFHNLSYHLDQLHNELGNTLAISTNSKDYQRRQLVNVWRITSEAQSEISQLPLSLLTFHETEKFLANIADFTYHTAVRDFEKEPLSEKEMKTLQTLYKHSDEISKNVLDVQDKVIENHLRWMDVEVAVAQEDSVRDNAIIDGFKLVDQKVGEYEDVDFGPSSADTYETRSIKQLSGKMMTKEEILQKAQQNFALQGSDIQVVHNGKGTEFQSYSVTAQTKRGPRMQMDYTTKGGHLVYFIKEREIKNKQIDQNQAIQSASQFLKKNIGGAMEPISYDEYENVASITFATKKNNVVIYPEKLVVRVALDNGEVAGLSAADYVYEKKDRKWSPPKLSKQEAAKSLSDGFKVSDSGLALIQDDFKKEVLAYQFVGRSNSTFYRVFIDANTGNIVKIENLQETKV</sequence>
<gene>
    <name evidence="5" type="primary">ypeB</name>
    <name evidence="5" type="ORF">ACFPXP_16915</name>
</gene>
<dbReference type="InterPro" id="IPR025711">
    <property type="entry name" value="PepSY"/>
</dbReference>
<evidence type="ECO:0000259" key="2">
    <source>
        <dbReference type="Pfam" id="PF03413"/>
    </source>
</evidence>
<dbReference type="Proteomes" id="UP001596250">
    <property type="component" value="Unassembled WGS sequence"/>
</dbReference>
<accession>A0ABW1ISL1</accession>
<evidence type="ECO:0000313" key="6">
    <source>
        <dbReference type="Proteomes" id="UP001596250"/>
    </source>
</evidence>
<organism evidence="5 6">
    <name type="scientific">Marinicrinis lubricantis</name>
    <dbReference type="NCBI Taxonomy" id="2086470"/>
    <lineage>
        <taxon>Bacteria</taxon>
        <taxon>Bacillati</taxon>
        <taxon>Bacillota</taxon>
        <taxon>Bacilli</taxon>
        <taxon>Bacillales</taxon>
        <taxon>Paenibacillaceae</taxon>
    </lineage>
</organism>
<dbReference type="RefSeq" id="WP_379895525.1">
    <property type="nucleotide sequence ID" value="NZ_CBCSCT010000024.1"/>
</dbReference>
<reference evidence="6" key="1">
    <citation type="journal article" date="2019" name="Int. J. Syst. Evol. Microbiol.">
        <title>The Global Catalogue of Microorganisms (GCM) 10K type strain sequencing project: providing services to taxonomists for standard genome sequencing and annotation.</title>
        <authorList>
            <consortium name="The Broad Institute Genomics Platform"/>
            <consortium name="The Broad Institute Genome Sequencing Center for Infectious Disease"/>
            <person name="Wu L."/>
            <person name="Ma J."/>
        </authorList>
    </citation>
    <scope>NUCLEOTIDE SEQUENCE [LARGE SCALE GENOMIC DNA]</scope>
    <source>
        <strain evidence="6">CCM 8749</strain>
    </source>
</reference>
<evidence type="ECO:0000256" key="1">
    <source>
        <dbReference type="SAM" id="Phobius"/>
    </source>
</evidence>
<evidence type="ECO:0000313" key="5">
    <source>
        <dbReference type="EMBL" id="MFC5988085.1"/>
    </source>
</evidence>
<dbReference type="EMBL" id="JBHSQV010000175">
    <property type="protein sequence ID" value="MFC5988085.1"/>
    <property type="molecule type" value="Genomic_DNA"/>
</dbReference>
<dbReference type="Pfam" id="PF03413">
    <property type="entry name" value="PepSY"/>
    <property type="match status" value="1"/>
</dbReference>
<dbReference type="InterPro" id="IPR048402">
    <property type="entry name" value="YpeB_N"/>
</dbReference>